<dbReference type="Proteomes" id="UP001647509">
    <property type="component" value="Unassembled WGS sequence"/>
</dbReference>
<name>A0ACC5U4X2_9FLAO</name>
<evidence type="ECO:0000313" key="1">
    <source>
        <dbReference type="EMBL" id="MBU2949347.1"/>
    </source>
</evidence>
<proteinExistence type="predicted"/>
<accession>A0ACC5U4X2</accession>
<comment type="caution">
    <text evidence="1">The sequence shown here is derived from an EMBL/GenBank/DDBJ whole genome shotgun (WGS) entry which is preliminary data.</text>
</comment>
<sequence>MKHFLFNRLALSAVFLGAFQFASAQIPSDLMSNCNQWKITYPDGVEDKTLCDEPNNEFFHVSDAGDALVFFAPIRSDNGTTPNSSYIRSELREREADGSKDIYWTTDGSHMIYVEQAITHLPIVKSHLVATQIHGNKDDGIDDSMVMRLEGSHLFLSFNGGKLRDDVTIKSDYNLGDKHEVIFLVEDGKHYCYYSEDGNLLDAYNSGNASQYLVKDDGNEVLMDLSYDETYFKVGNYTQSNPDKEGDETDNPDNYGEVYVYDYAVVHGGGVVDPDPDPVAVSGVSLSPSSASISLGSTQELSASVSPSDASNKSVSYSTSNASVASVSSTGVVSGNAAGTATITVTTADGNYTDTMEVSVVAPSTGDNLALNKTISGTGSADGDNVVSNLVDGDTGSRWSVSGYPQSATIDLGSAFSLESTELVCYSDRAYQYTISVSNSENGSYTEVVNRSNNSTPGTASSPIIDAFDSVNARYVKITVTGADSYTGSWVSLLELRVFGEAGTPTTVDVTSVSLSPSSISLNAGNTEALSVSVSPSDASNKDVSYSSSNTSVATVNSNGVVTAISEGSATITVTTEDGDYTDTTSVTVSGSSEPVESTNVALEKSVSSSEEQSSNPASNLVDGDADSRWSAEGFPEWVVVDLEGLYTINSTEVICFKDRAYQYTIEASADGSSYTEIVDRTNNATAGTNSDPIADSFSEIDARYVRITITGADGYSGDWTSVEELRVFGYASSATSKSGSSKNGAEAAAAVKLWPNPAVNTVNISGADGYDMLTVYDQVGKVILNHAIQGDSIDISSLKSGMYIFRLTGKDNAVTKRIIKN</sequence>
<keyword evidence="2" id="KW-1185">Reference proteome</keyword>
<evidence type="ECO:0000313" key="2">
    <source>
        <dbReference type="Proteomes" id="UP001647509"/>
    </source>
</evidence>
<gene>
    <name evidence="1" type="ORF">KO493_01375</name>
</gene>
<reference evidence="1" key="1">
    <citation type="submission" date="2021-05" db="EMBL/GenBank/DDBJ databases">
        <title>Draft genomes of bacteria isolated from model marine particles.</title>
        <authorList>
            <person name="Datta M.S."/>
            <person name="Schwartzman J.A."/>
            <person name="Enke T.N."/>
            <person name="Saavedra J."/>
            <person name="Cermak N."/>
            <person name="Cordero O.X."/>
        </authorList>
    </citation>
    <scope>NUCLEOTIDE SEQUENCE</scope>
    <source>
        <strain evidence="1">I2M19</strain>
    </source>
</reference>
<dbReference type="EMBL" id="JAHKPD010000007">
    <property type="protein sequence ID" value="MBU2949347.1"/>
    <property type="molecule type" value="Genomic_DNA"/>
</dbReference>
<protein>
    <submittedName>
        <fullName evidence="1">Ig-like domain-containing protein</fullName>
    </submittedName>
</protein>
<organism evidence="1 2">
    <name type="scientific">Pseudotamlana agarivorans</name>
    <dbReference type="NCBI Taxonomy" id="481183"/>
    <lineage>
        <taxon>Bacteria</taxon>
        <taxon>Pseudomonadati</taxon>
        <taxon>Bacteroidota</taxon>
        <taxon>Flavobacteriia</taxon>
        <taxon>Flavobacteriales</taxon>
        <taxon>Flavobacteriaceae</taxon>
        <taxon>Pseudotamlana</taxon>
    </lineage>
</organism>